<dbReference type="EMBL" id="GDIQ01046339">
    <property type="protein sequence ID" value="JAN48398.1"/>
    <property type="molecule type" value="Transcribed_RNA"/>
</dbReference>
<organism evidence="2">
    <name type="scientific">Daphnia magna</name>
    <dbReference type="NCBI Taxonomy" id="35525"/>
    <lineage>
        <taxon>Eukaryota</taxon>
        <taxon>Metazoa</taxon>
        <taxon>Ecdysozoa</taxon>
        <taxon>Arthropoda</taxon>
        <taxon>Crustacea</taxon>
        <taxon>Branchiopoda</taxon>
        <taxon>Diplostraca</taxon>
        <taxon>Cladocera</taxon>
        <taxon>Anomopoda</taxon>
        <taxon>Daphniidae</taxon>
        <taxon>Daphnia</taxon>
    </lineage>
</organism>
<evidence type="ECO:0000313" key="2">
    <source>
        <dbReference type="EMBL" id="JAN48398.1"/>
    </source>
</evidence>
<evidence type="ECO:0000256" key="1">
    <source>
        <dbReference type="SAM" id="SignalP"/>
    </source>
</evidence>
<name>A0A0N8BJ48_9CRUS</name>
<feature type="signal peptide" evidence="1">
    <location>
        <begin position="1"/>
        <end position="25"/>
    </location>
</feature>
<dbReference type="OrthoDB" id="6359896at2759"/>
<dbReference type="EMBL" id="GDIQ01067623">
    <property type="protein sequence ID" value="JAN27114.1"/>
    <property type="molecule type" value="Transcribed_RNA"/>
</dbReference>
<protein>
    <submittedName>
        <fullName evidence="2">Uncharacterized protein</fullName>
    </submittedName>
</protein>
<feature type="chain" id="PRO_5007419755" evidence="1">
    <location>
        <begin position="26"/>
        <end position="208"/>
    </location>
</feature>
<accession>A0A0N8BJ48</accession>
<reference evidence="2" key="1">
    <citation type="submission" date="2015-10" db="EMBL/GenBank/DDBJ databases">
        <title>EvidentialGene: Evidence-directed Construction of Complete mRNA Transcriptomes without Genomes.</title>
        <authorList>
            <person name="Gilbert D.G."/>
        </authorList>
    </citation>
    <scope>NUCLEOTIDE SEQUENCE</scope>
</reference>
<sequence length="208" mass="23237">MILERILHFFVFTLFLSMVVVQGYAQYQPYYDGSVYPYPSYPLTDGRSPNVGNDNRIFFSPYLTSTTTTTTTTTTTCTVLAANACNTNGRRRRSFLHGDDDSIEPSPVNKVEATPLAEADFASRIERKAAPQLAYWRGGIDYPSYQPLSTFGQRPFAAVYNPYVRRPVIAADPRFLLYYGFTTTTTSTTTATSRSTPICSQPSGFNQC</sequence>
<dbReference type="AlphaFoldDB" id="A0A0N8BJ48"/>
<proteinExistence type="predicted"/>
<keyword evidence="1" id="KW-0732">Signal</keyword>